<gene>
    <name evidence="1" type="ordered locus">ACICU_01054</name>
</gene>
<dbReference type="EMBL" id="CP000863">
    <property type="protein sequence ID" value="ACC56366.1"/>
    <property type="molecule type" value="Genomic_DNA"/>
</dbReference>
<name>A0A7U3XYT9_ACIBC</name>
<organism evidence="1 2">
    <name type="scientific">Acinetobacter baumannii (strain ACICU)</name>
    <dbReference type="NCBI Taxonomy" id="405416"/>
    <lineage>
        <taxon>Bacteria</taxon>
        <taxon>Pseudomonadati</taxon>
        <taxon>Pseudomonadota</taxon>
        <taxon>Gammaproteobacteria</taxon>
        <taxon>Moraxellales</taxon>
        <taxon>Moraxellaceae</taxon>
        <taxon>Acinetobacter</taxon>
        <taxon>Acinetobacter calcoaceticus/baumannii complex</taxon>
    </lineage>
</organism>
<evidence type="ECO:0000313" key="2">
    <source>
        <dbReference type="Proteomes" id="UP000008839"/>
    </source>
</evidence>
<accession>A0A7U3XYT9</accession>
<protein>
    <submittedName>
        <fullName evidence="1">Uncharacterized protein</fullName>
    </submittedName>
</protein>
<evidence type="ECO:0000313" key="1">
    <source>
        <dbReference type="EMBL" id="ACC56366.1"/>
    </source>
</evidence>
<dbReference type="KEGG" id="abc:ACICU_01054"/>
<reference evidence="1 2" key="1">
    <citation type="journal article" date="2008" name="Antimicrob. Agents Chemother.">
        <title>Whole-genome pyrosequencing of an epidemic multidrug-resistant Acinetobacter baumannii strain belonging to the European clone II group.</title>
        <authorList>
            <person name="Iacono M."/>
            <person name="Villa L."/>
            <person name="Fortini D."/>
            <person name="Bordoni R."/>
            <person name="Imperi F."/>
            <person name="Bonnal R.J."/>
            <person name="Sicheritz-Ponten T."/>
            <person name="De Bellis G."/>
            <person name="Visca P."/>
            <person name="Cassone A."/>
            <person name="Carattoli A."/>
        </authorList>
    </citation>
    <scope>NUCLEOTIDE SEQUENCE [LARGE SCALE GENOMIC DNA]</scope>
    <source>
        <strain evidence="1 2">ACICU</strain>
    </source>
</reference>
<dbReference type="AlphaFoldDB" id="A0A7U3XYT9"/>
<proteinExistence type="predicted"/>
<dbReference type="Proteomes" id="UP000008839">
    <property type="component" value="Chromosome"/>
</dbReference>
<sequence length="77" mass="9122">MSHTSHSLSKGRRSNVGLFLLSGNSPTKESMMKNLTHAEPYFIMREKKELQKRLLDKNNELLELMQRVEKYLMRIEK</sequence>